<sequence>INHTNAPVEFIPDIGDKKGISVNYALEIDLKTHFFDVDYYDNYYNQTVEFEILSDGVVIQTSEVSDDWIFFASSSSSVTEIFNITGYDLNESGDRLTNITSNNFTIEFVPATVVSVPAPSSGGGGGGSSQIISLKIIMPGQISVYEGEKIEIPLKLVNRGSTTFNGLVLNSSALKQGEVIEEIQTSLDKTYFKSLGAGKEENLNLSVFFDTGVLGDYEILVEVKSKSPSYKDWGKIHVSLQAINESQVRDLFIFTEEFIVGNPQCIEISEIIKEAEKYLQAGDYVNAKQKTEQALNSCKEAISQVSFPRLRVPYFKTSLYLILSIMLAIVAGLVYYFIRRKRLQNRYDEIKNKLRTGKALID</sequence>
<dbReference type="EMBL" id="BARS01003871">
    <property type="protein sequence ID" value="GAF69427.1"/>
    <property type="molecule type" value="Genomic_DNA"/>
</dbReference>
<protein>
    <submittedName>
        <fullName evidence="2">Uncharacterized protein</fullName>
    </submittedName>
</protein>
<feature type="transmembrane region" description="Helical" evidence="1">
    <location>
        <begin position="319"/>
        <end position="338"/>
    </location>
</feature>
<evidence type="ECO:0000256" key="1">
    <source>
        <dbReference type="SAM" id="Phobius"/>
    </source>
</evidence>
<organism evidence="2">
    <name type="scientific">marine sediment metagenome</name>
    <dbReference type="NCBI Taxonomy" id="412755"/>
    <lineage>
        <taxon>unclassified sequences</taxon>
        <taxon>metagenomes</taxon>
        <taxon>ecological metagenomes</taxon>
    </lineage>
</organism>
<accession>X0S0C5</accession>
<keyword evidence="1" id="KW-0472">Membrane</keyword>
<gene>
    <name evidence="2" type="ORF">S01H1_07517</name>
</gene>
<name>X0S0C5_9ZZZZ</name>
<comment type="caution">
    <text evidence="2">The sequence shown here is derived from an EMBL/GenBank/DDBJ whole genome shotgun (WGS) entry which is preliminary data.</text>
</comment>
<feature type="non-terminal residue" evidence="2">
    <location>
        <position position="1"/>
    </location>
</feature>
<proteinExistence type="predicted"/>
<keyword evidence="1" id="KW-1133">Transmembrane helix</keyword>
<reference evidence="2" key="1">
    <citation type="journal article" date="2014" name="Front. Microbiol.">
        <title>High frequency of phylogenetically diverse reductive dehalogenase-homologous genes in deep subseafloor sedimentary metagenomes.</title>
        <authorList>
            <person name="Kawai M."/>
            <person name="Futagami T."/>
            <person name="Toyoda A."/>
            <person name="Takaki Y."/>
            <person name="Nishi S."/>
            <person name="Hori S."/>
            <person name="Arai W."/>
            <person name="Tsubouchi T."/>
            <person name="Morono Y."/>
            <person name="Uchiyama I."/>
            <person name="Ito T."/>
            <person name="Fujiyama A."/>
            <person name="Inagaki F."/>
            <person name="Takami H."/>
        </authorList>
    </citation>
    <scope>NUCLEOTIDE SEQUENCE</scope>
    <source>
        <strain evidence="2">Expedition CK06-06</strain>
    </source>
</reference>
<keyword evidence="1" id="KW-0812">Transmembrane</keyword>
<evidence type="ECO:0000313" key="2">
    <source>
        <dbReference type="EMBL" id="GAF69427.1"/>
    </source>
</evidence>
<dbReference type="AlphaFoldDB" id="X0S0C5"/>